<keyword evidence="8" id="KW-1185">Reference proteome</keyword>
<dbReference type="OrthoDB" id="3936150at2759"/>
<dbReference type="PROSITE" id="PS50850">
    <property type="entry name" value="MFS"/>
    <property type="match status" value="1"/>
</dbReference>
<evidence type="ECO:0000256" key="3">
    <source>
        <dbReference type="ARBA" id="ARBA00022989"/>
    </source>
</evidence>
<dbReference type="InterPro" id="IPR011701">
    <property type="entry name" value="MFS"/>
</dbReference>
<keyword evidence="4 5" id="KW-0472">Membrane</keyword>
<name>A0A4V4HW17_9HELO</name>
<dbReference type="GO" id="GO:0015606">
    <property type="term" value="F:spermidine transmembrane transporter activity"/>
    <property type="evidence" value="ECO:0007669"/>
    <property type="project" value="TreeGrafter"/>
</dbReference>
<dbReference type="PANTHER" id="PTHR23502">
    <property type="entry name" value="MAJOR FACILITATOR SUPERFAMILY"/>
    <property type="match status" value="1"/>
</dbReference>
<dbReference type="FunFam" id="1.20.1250.20:FF:000907">
    <property type="entry name" value="Similar to MFS multidrug transporter, partial sequence"/>
    <property type="match status" value="1"/>
</dbReference>
<proteinExistence type="predicted"/>
<sequence>MDERKSSQGTSFTDELSEKQKPQCCLRWERYSYAPQRPRGTSIILKDDENARNWSPIIKYAISISVLYTAFAATFGNSTYTGGMPGVVTSFGISKTIATIPISCYSAGLGIGALFSTAFSEVFGRRIVYRVTAPLALIFTLLGGCATNFATIAIARTLAGLFASPCLTVGGGIISDVWNISLEKTGTTFAALFVLFVVGGTQTGPMVSTAIITNHSWRWEFWVSAILFSGSTIFAYLLPETYQPQILRRRAEARMGRITTRATHARLVLTSLGRPLHMLLVEPTVFPTGLVMAITQSVVFSYLVSYANLFEKTYQQTPYEVGMAFCPLIIGSVTALPTIAIFDRLFYRKSRNEAIRTGTKVAPEKRLYPAMLGSITLPISLFWLAWTGRADIPSIIPILSGGLFGFSFVLTMLCLPVYHSDFYTAHYSASMLAALTFMRFFVSACFPLITPTILDKLGFTWATSMLGFITISLIPIPWVLYRFGPYLRTKSQYIKA</sequence>
<keyword evidence="3 5" id="KW-1133">Transmembrane helix</keyword>
<evidence type="ECO:0000313" key="7">
    <source>
        <dbReference type="EMBL" id="THV55446.1"/>
    </source>
</evidence>
<feature type="domain" description="Major facilitator superfamily (MFS) profile" evidence="6">
    <location>
        <begin position="62"/>
        <end position="490"/>
    </location>
</feature>
<feature type="transmembrane region" description="Helical" evidence="5">
    <location>
        <begin position="158"/>
        <end position="178"/>
    </location>
</feature>
<dbReference type="PANTHER" id="PTHR23502:SF182">
    <property type="entry name" value="POLYAMINE TRANSPORTER, PUTATIVE-RELATED"/>
    <property type="match status" value="1"/>
</dbReference>
<feature type="transmembrane region" description="Helical" evidence="5">
    <location>
        <begin position="367"/>
        <end position="386"/>
    </location>
</feature>
<evidence type="ECO:0000256" key="5">
    <source>
        <dbReference type="SAM" id="Phobius"/>
    </source>
</evidence>
<feature type="transmembrane region" description="Helical" evidence="5">
    <location>
        <begin position="127"/>
        <end position="152"/>
    </location>
</feature>
<dbReference type="InterPro" id="IPR036259">
    <property type="entry name" value="MFS_trans_sf"/>
</dbReference>
<dbReference type="SUPFAM" id="SSF103473">
    <property type="entry name" value="MFS general substrate transporter"/>
    <property type="match status" value="1"/>
</dbReference>
<feature type="transmembrane region" description="Helical" evidence="5">
    <location>
        <begin position="96"/>
        <end position="115"/>
    </location>
</feature>
<feature type="transmembrane region" description="Helical" evidence="5">
    <location>
        <begin position="284"/>
        <end position="309"/>
    </location>
</feature>
<feature type="transmembrane region" description="Helical" evidence="5">
    <location>
        <begin position="392"/>
        <end position="415"/>
    </location>
</feature>
<dbReference type="GO" id="GO:0000297">
    <property type="term" value="F:spermine transmembrane transporter activity"/>
    <property type="evidence" value="ECO:0007669"/>
    <property type="project" value="TreeGrafter"/>
</dbReference>
<organism evidence="7 8">
    <name type="scientific">Botrytis galanthina</name>
    <dbReference type="NCBI Taxonomy" id="278940"/>
    <lineage>
        <taxon>Eukaryota</taxon>
        <taxon>Fungi</taxon>
        <taxon>Dikarya</taxon>
        <taxon>Ascomycota</taxon>
        <taxon>Pezizomycotina</taxon>
        <taxon>Leotiomycetes</taxon>
        <taxon>Helotiales</taxon>
        <taxon>Sclerotiniaceae</taxon>
        <taxon>Botrytis</taxon>
    </lineage>
</organism>
<dbReference type="AlphaFoldDB" id="A0A4V4HW17"/>
<dbReference type="InterPro" id="IPR020846">
    <property type="entry name" value="MFS_dom"/>
</dbReference>
<dbReference type="Gene3D" id="1.20.1250.20">
    <property type="entry name" value="MFS general substrate transporter like domains"/>
    <property type="match status" value="1"/>
</dbReference>
<evidence type="ECO:0000256" key="1">
    <source>
        <dbReference type="ARBA" id="ARBA00004141"/>
    </source>
</evidence>
<feature type="transmembrane region" description="Helical" evidence="5">
    <location>
        <begin position="427"/>
        <end position="449"/>
    </location>
</feature>
<dbReference type="GO" id="GO:0005886">
    <property type="term" value="C:plasma membrane"/>
    <property type="evidence" value="ECO:0007669"/>
    <property type="project" value="TreeGrafter"/>
</dbReference>
<accession>A0A4V4HW17</accession>
<evidence type="ECO:0000256" key="2">
    <source>
        <dbReference type="ARBA" id="ARBA00022692"/>
    </source>
</evidence>
<feature type="transmembrane region" description="Helical" evidence="5">
    <location>
        <begin position="321"/>
        <end position="346"/>
    </location>
</feature>
<evidence type="ECO:0000259" key="6">
    <source>
        <dbReference type="PROSITE" id="PS50850"/>
    </source>
</evidence>
<feature type="transmembrane region" description="Helical" evidence="5">
    <location>
        <begin position="461"/>
        <end position="481"/>
    </location>
</feature>
<feature type="transmembrane region" description="Helical" evidence="5">
    <location>
        <begin position="190"/>
        <end position="213"/>
    </location>
</feature>
<comment type="caution">
    <text evidence="7">The sequence shown here is derived from an EMBL/GenBank/DDBJ whole genome shotgun (WGS) entry which is preliminary data.</text>
</comment>
<dbReference type="Pfam" id="PF07690">
    <property type="entry name" value="MFS_1"/>
    <property type="match status" value="1"/>
</dbReference>
<gene>
    <name evidence="7" type="ORF">BGAL_0008g00320</name>
</gene>
<feature type="transmembrane region" description="Helical" evidence="5">
    <location>
        <begin position="219"/>
        <end position="239"/>
    </location>
</feature>
<keyword evidence="2 5" id="KW-0812">Transmembrane</keyword>
<comment type="subcellular location">
    <subcellularLocation>
        <location evidence="1">Membrane</location>
        <topology evidence="1">Multi-pass membrane protein</topology>
    </subcellularLocation>
</comment>
<evidence type="ECO:0000256" key="4">
    <source>
        <dbReference type="ARBA" id="ARBA00023136"/>
    </source>
</evidence>
<reference evidence="7 8" key="1">
    <citation type="submission" date="2017-12" db="EMBL/GenBank/DDBJ databases">
        <title>Comparative genomics of Botrytis spp.</title>
        <authorList>
            <person name="Valero-Jimenez C.A."/>
            <person name="Tapia P."/>
            <person name="Veloso J."/>
            <person name="Silva-Moreno E."/>
            <person name="Staats M."/>
            <person name="Valdes J.H."/>
            <person name="Van Kan J.A.L."/>
        </authorList>
    </citation>
    <scope>NUCLEOTIDE SEQUENCE [LARGE SCALE GENOMIC DNA]</scope>
    <source>
        <strain evidence="7 8">MUCL435</strain>
    </source>
</reference>
<feature type="transmembrane region" description="Helical" evidence="5">
    <location>
        <begin position="57"/>
        <end position="76"/>
    </location>
</feature>
<evidence type="ECO:0000313" key="8">
    <source>
        <dbReference type="Proteomes" id="UP000308671"/>
    </source>
</evidence>
<protein>
    <recommendedName>
        <fullName evidence="6">Major facilitator superfamily (MFS) profile domain-containing protein</fullName>
    </recommendedName>
</protein>
<dbReference type="Proteomes" id="UP000308671">
    <property type="component" value="Unassembled WGS sequence"/>
</dbReference>
<dbReference type="EMBL" id="PQXL01000008">
    <property type="protein sequence ID" value="THV55446.1"/>
    <property type="molecule type" value="Genomic_DNA"/>
</dbReference>